<name>A0ACC0WI86_9STRA</name>
<keyword evidence="2" id="KW-1185">Reference proteome</keyword>
<evidence type="ECO:0000313" key="1">
    <source>
        <dbReference type="EMBL" id="KAI9917795.1"/>
    </source>
</evidence>
<gene>
    <name evidence="1" type="ORF">PsorP6_012465</name>
</gene>
<accession>A0ACC0WI86</accession>
<reference evidence="1 2" key="1">
    <citation type="journal article" date="2022" name="bioRxiv">
        <title>The genome of the oomycete Peronosclerospora sorghi, a cosmopolitan pathogen of maize and sorghum, is inflated with dispersed pseudogenes.</title>
        <authorList>
            <person name="Fletcher K."/>
            <person name="Martin F."/>
            <person name="Isakeit T."/>
            <person name="Cavanaugh K."/>
            <person name="Magill C."/>
            <person name="Michelmore R."/>
        </authorList>
    </citation>
    <scope>NUCLEOTIDE SEQUENCE [LARGE SCALE GENOMIC DNA]</scope>
    <source>
        <strain evidence="1">P6</strain>
    </source>
</reference>
<sequence length="454" mass="51962">MNVTLLATPTDFYHQLVHNIRHAQDRISISSLYLGTGDVEAALIETLAGRLRERPDLQVRILLDYSRGQRGGVTSNSVTMLAPLVRDFPGNVELFLFRVPQLSGLKAKLPPPLNETLGVSHAKVYLVDETLILSGANLSADYFTNRQDRYVQLGQCGGLARFYHDFVALVTRFSYKVKLASNVLTEYELVPPHRAHDSTHARVAMKRELDHLLSPDKHKHELHDPHDPLIDTWAFPTVQFSPISMHHDKQVVRTLVTNVPRGSKLQVASGYLNFPPFLSTLLQHCPAELDVIAAAPRANGFYHARGIKGALPMAYSLLEHDFFTRTLHRPYPARMREYTRPDWTFHGKGMWWRPPRVHARPHERVFGLPEITVVGSSNFGQRSYHCDLESNLVLRTRDPALQRRLQLEYDALIRDAEVVTESVWRRPERRLHGLWGWRDGQWIRPVTKLIATYL</sequence>
<protein>
    <submittedName>
        <fullName evidence="1">Uncharacterized protein</fullName>
    </submittedName>
</protein>
<dbReference type="EMBL" id="CM047592">
    <property type="protein sequence ID" value="KAI9917795.1"/>
    <property type="molecule type" value="Genomic_DNA"/>
</dbReference>
<evidence type="ECO:0000313" key="2">
    <source>
        <dbReference type="Proteomes" id="UP001163321"/>
    </source>
</evidence>
<comment type="caution">
    <text evidence="1">The sequence shown here is derived from an EMBL/GenBank/DDBJ whole genome shotgun (WGS) entry which is preliminary data.</text>
</comment>
<organism evidence="1 2">
    <name type="scientific">Peronosclerospora sorghi</name>
    <dbReference type="NCBI Taxonomy" id="230839"/>
    <lineage>
        <taxon>Eukaryota</taxon>
        <taxon>Sar</taxon>
        <taxon>Stramenopiles</taxon>
        <taxon>Oomycota</taxon>
        <taxon>Peronosporomycetes</taxon>
        <taxon>Peronosporales</taxon>
        <taxon>Peronosporaceae</taxon>
        <taxon>Peronosclerospora</taxon>
    </lineage>
</organism>
<dbReference type="Proteomes" id="UP001163321">
    <property type="component" value="Chromosome 13"/>
</dbReference>
<proteinExistence type="predicted"/>